<evidence type="ECO:0000256" key="1">
    <source>
        <dbReference type="SAM" id="MobiDB-lite"/>
    </source>
</evidence>
<dbReference type="KEGG" id="bze:COCCADRAFT_83979"/>
<dbReference type="GeneID" id="19151680"/>
<dbReference type="RefSeq" id="XP_007707621.1">
    <property type="nucleotide sequence ID" value="XM_007709431.1"/>
</dbReference>
<protein>
    <submittedName>
        <fullName evidence="2">Uncharacterized protein</fullName>
    </submittedName>
</protein>
<name>W6YRI6_COCC2</name>
<feature type="region of interest" description="Disordered" evidence="1">
    <location>
        <begin position="551"/>
        <end position="588"/>
    </location>
</feature>
<feature type="region of interest" description="Disordered" evidence="1">
    <location>
        <begin position="399"/>
        <end position="506"/>
    </location>
</feature>
<dbReference type="HOGENOM" id="CLU_431470_0_0_1"/>
<proteinExistence type="predicted"/>
<dbReference type="EMBL" id="KI964545">
    <property type="protein sequence ID" value="EUC38039.1"/>
    <property type="molecule type" value="Genomic_DNA"/>
</dbReference>
<sequence length="633" mass="70383">MGRDISRADLSRADLRLHNIYYKPNVHQANHADTQKASRNLPDHVDAVREGLLFMEEMLPDDCKKVLEKEQVAYGDVYIGPRWCLCPPEKAFVHVKHHERIQGQSKSFETLKDCENIAESARKIAGDSAEEWMTFWKSKIFIPFSDEALQQSGFSSALDDWLVSENLSWSNFDNFVKSSLWAPKRGQPRPDLTYGFPIQTSTTSSMKGFARDELAQSFSLQSLMKLVEQSIACAPTTKLKKEAILSSGKRWKNSSRLCFPWAIVEVEKDVRDTDDVAEERCFRRAANAASAALDLQAQLFNKASDSCSLQSPPVIAFTCVGPVVKVWLAYQDKSKEFAIPIQRMVCIWSTSIELTWGVASLRAIIRNMHTWSSRLLKPRLQMAISQVAKNVHKSGHIDAQSSADLDVPTPNTKKLDIKSGSTRESPQVILQPPLPGLSGSDTTNGADVPKAPSSKTHNGNAKSPSLRPRTQENTSSLFNSKPKDETQKSGQVVRRPEIKKNAKGGEIFGLPWPTKYHFSSDSSSITSISLPKPATESPFDSALHSQPKALFLGFDPTNSSKDRSSKKPKPLKKVASNTTTPKDVDNKTFLPAVKGTDVYDLVTTFESTKLEVIDEDPTPAPSVTHSRPVKRQR</sequence>
<dbReference type="OrthoDB" id="5081713at2759"/>
<feature type="compositionally biased region" description="Polar residues" evidence="1">
    <location>
        <begin position="453"/>
        <end position="463"/>
    </location>
</feature>
<dbReference type="STRING" id="930089.W6YRI6"/>
<dbReference type="eggNOG" id="ENOG502SQKM">
    <property type="taxonomic scope" value="Eukaryota"/>
</dbReference>
<gene>
    <name evidence="2" type="ORF">COCCADRAFT_83979</name>
</gene>
<reference evidence="2 3" key="1">
    <citation type="journal article" date="2013" name="PLoS Genet.">
        <title>Comparative genome structure, secondary metabolite, and effector coding capacity across Cochliobolus pathogens.</title>
        <authorList>
            <person name="Condon B.J."/>
            <person name="Leng Y."/>
            <person name="Wu D."/>
            <person name="Bushley K.E."/>
            <person name="Ohm R.A."/>
            <person name="Otillar R."/>
            <person name="Martin J."/>
            <person name="Schackwitz W."/>
            <person name="Grimwood J."/>
            <person name="MohdZainudin N."/>
            <person name="Xue C."/>
            <person name="Wang R."/>
            <person name="Manning V.A."/>
            <person name="Dhillon B."/>
            <person name="Tu Z.J."/>
            <person name="Steffenson B.J."/>
            <person name="Salamov A."/>
            <person name="Sun H."/>
            <person name="Lowry S."/>
            <person name="LaButti K."/>
            <person name="Han J."/>
            <person name="Copeland A."/>
            <person name="Lindquist E."/>
            <person name="Barry K."/>
            <person name="Schmutz J."/>
            <person name="Baker S.E."/>
            <person name="Ciuffetti L.M."/>
            <person name="Grigoriev I.V."/>
            <person name="Zhong S."/>
            <person name="Turgeon B.G."/>
        </authorList>
    </citation>
    <scope>NUCLEOTIDE SEQUENCE [LARGE SCALE GENOMIC DNA]</scope>
    <source>
        <strain evidence="2 3">26-R-13</strain>
    </source>
</reference>
<dbReference type="Proteomes" id="UP000053841">
    <property type="component" value="Unassembled WGS sequence"/>
</dbReference>
<dbReference type="AlphaFoldDB" id="W6YRI6"/>
<keyword evidence="3" id="KW-1185">Reference proteome</keyword>
<accession>W6YRI6</accession>
<evidence type="ECO:0000313" key="2">
    <source>
        <dbReference type="EMBL" id="EUC38039.1"/>
    </source>
</evidence>
<evidence type="ECO:0000313" key="3">
    <source>
        <dbReference type="Proteomes" id="UP000053841"/>
    </source>
</evidence>
<organism evidence="2 3">
    <name type="scientific">Cochliobolus carbonum (strain 26-R-13)</name>
    <name type="common">Maize leaf spot fungus</name>
    <name type="synonym">Bipolaris zeicola</name>
    <dbReference type="NCBI Taxonomy" id="930089"/>
    <lineage>
        <taxon>Eukaryota</taxon>
        <taxon>Fungi</taxon>
        <taxon>Dikarya</taxon>
        <taxon>Ascomycota</taxon>
        <taxon>Pezizomycotina</taxon>
        <taxon>Dothideomycetes</taxon>
        <taxon>Pleosporomycetidae</taxon>
        <taxon>Pleosporales</taxon>
        <taxon>Pleosporineae</taxon>
        <taxon>Pleosporaceae</taxon>
        <taxon>Bipolaris</taxon>
    </lineage>
</organism>
<feature type="region of interest" description="Disordered" evidence="1">
    <location>
        <begin position="610"/>
        <end position="633"/>
    </location>
</feature>